<dbReference type="AlphaFoldDB" id="A0AAQ3QH29"/>
<keyword evidence="2 4" id="KW-0863">Zinc-finger</keyword>
<dbReference type="GO" id="GO:0005096">
    <property type="term" value="F:GTPase activator activity"/>
    <property type="evidence" value="ECO:0007669"/>
    <property type="project" value="InterPro"/>
</dbReference>
<name>A0AAQ3QH29_9LILI</name>
<dbReference type="Gene3D" id="1.10.220.150">
    <property type="entry name" value="Arf GTPase activating protein"/>
    <property type="match status" value="1"/>
</dbReference>
<dbReference type="SMART" id="SM00105">
    <property type="entry name" value="ArfGap"/>
    <property type="match status" value="1"/>
</dbReference>
<keyword evidence="8" id="KW-1185">Reference proteome</keyword>
<feature type="region of interest" description="Disordered" evidence="5">
    <location>
        <begin position="598"/>
        <end position="626"/>
    </location>
</feature>
<feature type="domain" description="Arf-GAP" evidence="6">
    <location>
        <begin position="12"/>
        <end position="130"/>
    </location>
</feature>
<dbReference type="GO" id="GO:0008270">
    <property type="term" value="F:zinc ion binding"/>
    <property type="evidence" value="ECO:0007669"/>
    <property type="project" value="UniProtKB-KW"/>
</dbReference>
<evidence type="ECO:0000313" key="8">
    <source>
        <dbReference type="Proteomes" id="UP001327560"/>
    </source>
</evidence>
<feature type="compositionally biased region" description="Polar residues" evidence="5">
    <location>
        <begin position="307"/>
        <end position="316"/>
    </location>
</feature>
<organism evidence="7 8">
    <name type="scientific">Canna indica</name>
    <name type="common">Indian-shot</name>
    <dbReference type="NCBI Taxonomy" id="4628"/>
    <lineage>
        <taxon>Eukaryota</taxon>
        <taxon>Viridiplantae</taxon>
        <taxon>Streptophyta</taxon>
        <taxon>Embryophyta</taxon>
        <taxon>Tracheophyta</taxon>
        <taxon>Spermatophyta</taxon>
        <taxon>Magnoliopsida</taxon>
        <taxon>Liliopsida</taxon>
        <taxon>Zingiberales</taxon>
        <taxon>Cannaceae</taxon>
        <taxon>Canna</taxon>
    </lineage>
</organism>
<dbReference type="EMBL" id="CP136895">
    <property type="protein sequence ID" value="WOL10844.1"/>
    <property type="molecule type" value="Genomic_DNA"/>
</dbReference>
<feature type="compositionally biased region" description="Polar residues" evidence="5">
    <location>
        <begin position="234"/>
        <end position="265"/>
    </location>
</feature>
<feature type="region of interest" description="Disordered" evidence="5">
    <location>
        <begin position="354"/>
        <end position="379"/>
    </location>
</feature>
<dbReference type="InterPro" id="IPR044820">
    <property type="entry name" value="AGD14-like"/>
</dbReference>
<accession>A0AAQ3QH29</accession>
<evidence type="ECO:0000313" key="7">
    <source>
        <dbReference type="EMBL" id="WOL10844.1"/>
    </source>
</evidence>
<dbReference type="PANTHER" id="PTHR46085:SF3">
    <property type="entry name" value="ARF GTPASE ACTIVATING PROTEIN"/>
    <property type="match status" value="1"/>
</dbReference>
<evidence type="ECO:0000256" key="5">
    <source>
        <dbReference type="SAM" id="MobiDB-lite"/>
    </source>
</evidence>
<dbReference type="SUPFAM" id="SSF57863">
    <property type="entry name" value="ArfGap/RecO-like zinc finger"/>
    <property type="match status" value="1"/>
</dbReference>
<feature type="compositionally biased region" description="Low complexity" evidence="5">
    <location>
        <begin position="266"/>
        <end position="277"/>
    </location>
</feature>
<dbReference type="InterPro" id="IPR038508">
    <property type="entry name" value="ArfGAP_dom_sf"/>
</dbReference>
<keyword evidence="3" id="KW-0862">Zinc</keyword>
<dbReference type="FunFam" id="1.10.220.150:FF:000005">
    <property type="entry name" value="Arf-GAP domain and FG repeat-containing protein 1"/>
    <property type="match status" value="1"/>
</dbReference>
<evidence type="ECO:0000256" key="4">
    <source>
        <dbReference type="PROSITE-ProRule" id="PRU00288"/>
    </source>
</evidence>
<feature type="compositionally biased region" description="Polar residues" evidence="5">
    <location>
        <begin position="166"/>
        <end position="182"/>
    </location>
</feature>
<dbReference type="CDD" id="cd08838">
    <property type="entry name" value="ArfGap_AGFG"/>
    <property type="match status" value="1"/>
</dbReference>
<reference evidence="7 8" key="1">
    <citation type="submission" date="2023-10" db="EMBL/GenBank/DDBJ databases">
        <title>Chromosome-scale genome assembly provides insights into flower coloration mechanisms of Canna indica.</title>
        <authorList>
            <person name="Li C."/>
        </authorList>
    </citation>
    <scope>NUCLEOTIDE SEQUENCE [LARGE SCALE GENOMIC DNA]</scope>
    <source>
        <tissue evidence="7">Flower</tissue>
    </source>
</reference>
<dbReference type="Pfam" id="PF01412">
    <property type="entry name" value="ArfGap"/>
    <property type="match status" value="1"/>
</dbReference>
<feature type="region of interest" description="Disordered" evidence="5">
    <location>
        <begin position="144"/>
        <end position="278"/>
    </location>
</feature>
<dbReference type="InterPro" id="IPR001164">
    <property type="entry name" value="ArfGAP_dom"/>
</dbReference>
<protein>
    <submittedName>
        <fullName evidence="7">ADP-ribosylation factor GTPase-activating protein AGD14 isoform X2</fullName>
    </submittedName>
</protein>
<dbReference type="PROSITE" id="PS50115">
    <property type="entry name" value="ARFGAP"/>
    <property type="match status" value="1"/>
</dbReference>
<evidence type="ECO:0000259" key="6">
    <source>
        <dbReference type="PROSITE" id="PS50115"/>
    </source>
</evidence>
<feature type="compositionally biased region" description="Basic and acidic residues" evidence="5">
    <location>
        <begin position="184"/>
        <end position="196"/>
    </location>
</feature>
<sequence>MASRVKEDEKNEKIIRGLLKLPANRRCINCNSLGPQYVCTNFWTFICINCSGIHREFTHRVKSISMAKFTSLEVSALQEGGNERAKEIYFKEWDQQRHSFPDSRNIDRLREFIKHVYVDRRFAGSFDRPPRVKGVIEDSYDKKKVDSYQASKSPPYDDADGRQYGERSSSLSPPHSYRTSPGSFDRDNNSEHRSQDRNIVGQQFLDAPRLEGRSSNQQKDVDASKFPVPRPVGSVSNVPPATVGESTKSSGLQFPHSTVHIQSTASSNSRESSIGNSVEQKVVSSGSLIDFDADPVPPLAVALDQSVPPQDTSLPAQSGGWASFDDSSSSKTAQIASVVSTAESILSQLSVPQTASPVETPSPYAAGIGSLPSQSSAGHWRTIQQHQTSLFQTPNVQSIGTLPYSTLSAGTPENHVSPSVPGLATALTGQHSQVIEVISQSTSTDVKPTGRIELPADLFTAHYPSSPFPYYQTSQHLMSYGMHYPAAVAMPTYSRSPASVNPFALADEPKLLHASTFPNLSPLQGALPNVDGHSSILRTSSLPTQQWFPQQQIPISAVSQIQSSGSFVVQQGASPMPQLPPNPMFPVMHQTIGVAYNFPGSDQRLDSRNYRPHTPNSFTPGGNPFG</sequence>
<keyword evidence="1" id="KW-0479">Metal-binding</keyword>
<feature type="region of interest" description="Disordered" evidence="5">
    <location>
        <begin position="303"/>
        <end position="327"/>
    </location>
</feature>
<evidence type="ECO:0000256" key="1">
    <source>
        <dbReference type="ARBA" id="ARBA00022723"/>
    </source>
</evidence>
<evidence type="ECO:0000256" key="3">
    <source>
        <dbReference type="ARBA" id="ARBA00022833"/>
    </source>
</evidence>
<gene>
    <name evidence="7" type="ORF">Cni_G19603</name>
</gene>
<dbReference type="PANTHER" id="PTHR46085">
    <property type="entry name" value="ARFGAP/RECO-RELATED"/>
    <property type="match status" value="1"/>
</dbReference>
<evidence type="ECO:0000256" key="2">
    <source>
        <dbReference type="ARBA" id="ARBA00022771"/>
    </source>
</evidence>
<dbReference type="InterPro" id="IPR037278">
    <property type="entry name" value="ARFGAP/RecO"/>
</dbReference>
<proteinExistence type="predicted"/>
<dbReference type="PRINTS" id="PR00405">
    <property type="entry name" value="REVINTRACTNG"/>
</dbReference>
<dbReference type="Proteomes" id="UP001327560">
    <property type="component" value="Chromosome 6"/>
</dbReference>